<evidence type="ECO:0000313" key="2">
    <source>
        <dbReference type="EMBL" id="TGD20304.1"/>
    </source>
</evidence>
<keyword evidence="3" id="KW-1185">Reference proteome</keyword>
<sequence length="98" mass="9900">MTTGGKAVLGWSLGGVAASWVAIAGAFDQLYALIPNEPLTLALGLTLTVISLYGLVRSARRGPQWGLVPATVASIAVVAGIVTDGSLLALGLTISGFY</sequence>
<dbReference type="OrthoDB" id="2299828at2"/>
<gene>
    <name evidence="2" type="ORF">EGT51_00710</name>
</gene>
<reference evidence="2 3" key="1">
    <citation type="submission" date="2018-10" db="EMBL/GenBank/DDBJ databases">
        <title>Lactobacillus sp. R7 and Lactobacillus sp. R19 isolated from fermented mustard green product of Taiwan.</title>
        <authorList>
            <person name="Lin S.-T."/>
        </authorList>
    </citation>
    <scope>NUCLEOTIDE SEQUENCE [LARGE SCALE GENOMIC DNA]</scope>
    <source>
        <strain evidence="2 3">BCRC 81129</strain>
    </source>
</reference>
<accession>A0A4Z0JEV8</accession>
<proteinExistence type="predicted"/>
<keyword evidence="1" id="KW-1133">Transmembrane helix</keyword>
<dbReference type="EMBL" id="RKLX01000001">
    <property type="protein sequence ID" value="TGD20304.1"/>
    <property type="molecule type" value="Genomic_DNA"/>
</dbReference>
<organism evidence="2 3">
    <name type="scientific">Levilactobacillus suantsaiihabitans</name>
    <dbReference type="NCBI Taxonomy" id="2487722"/>
    <lineage>
        <taxon>Bacteria</taxon>
        <taxon>Bacillati</taxon>
        <taxon>Bacillota</taxon>
        <taxon>Bacilli</taxon>
        <taxon>Lactobacillales</taxon>
        <taxon>Lactobacillaceae</taxon>
        <taxon>Levilactobacillus</taxon>
    </lineage>
</organism>
<feature type="transmembrane region" description="Helical" evidence="1">
    <location>
        <begin position="39"/>
        <end position="56"/>
    </location>
</feature>
<evidence type="ECO:0000313" key="3">
    <source>
        <dbReference type="Proteomes" id="UP000297348"/>
    </source>
</evidence>
<dbReference type="AlphaFoldDB" id="A0A4Z0JEV8"/>
<name>A0A4Z0JEV8_9LACO</name>
<dbReference type="RefSeq" id="WP_135366881.1">
    <property type="nucleotide sequence ID" value="NZ_RKLX01000001.1"/>
</dbReference>
<protein>
    <submittedName>
        <fullName evidence="2">Uncharacterized protein</fullName>
    </submittedName>
</protein>
<evidence type="ECO:0000256" key="1">
    <source>
        <dbReference type="SAM" id="Phobius"/>
    </source>
</evidence>
<feature type="transmembrane region" description="Helical" evidence="1">
    <location>
        <begin position="68"/>
        <end position="94"/>
    </location>
</feature>
<keyword evidence="1" id="KW-0472">Membrane</keyword>
<keyword evidence="1" id="KW-0812">Transmembrane</keyword>
<feature type="transmembrane region" description="Helical" evidence="1">
    <location>
        <begin position="7"/>
        <end position="27"/>
    </location>
</feature>
<dbReference type="Proteomes" id="UP000297348">
    <property type="component" value="Unassembled WGS sequence"/>
</dbReference>
<comment type="caution">
    <text evidence="2">The sequence shown here is derived from an EMBL/GenBank/DDBJ whole genome shotgun (WGS) entry which is preliminary data.</text>
</comment>